<dbReference type="GO" id="GO:0005615">
    <property type="term" value="C:extracellular space"/>
    <property type="evidence" value="ECO:0007669"/>
    <property type="project" value="TreeGrafter"/>
</dbReference>
<feature type="domain" description="LRRCT" evidence="7">
    <location>
        <begin position="381"/>
        <end position="428"/>
    </location>
</feature>
<dbReference type="SMART" id="SM00369">
    <property type="entry name" value="LRR_TYP"/>
    <property type="match status" value="10"/>
</dbReference>
<evidence type="ECO:0000256" key="5">
    <source>
        <dbReference type="SAM" id="Phobius"/>
    </source>
</evidence>
<dbReference type="InterPro" id="IPR032675">
    <property type="entry name" value="LRR_dom_sf"/>
</dbReference>
<dbReference type="Pfam" id="PF13855">
    <property type="entry name" value="LRR_8"/>
    <property type="match status" value="4"/>
</dbReference>
<accession>A0AAN9TJ55</accession>
<evidence type="ECO:0000259" key="7">
    <source>
        <dbReference type="SMART" id="SM00082"/>
    </source>
</evidence>
<organism evidence="8 9">
    <name type="scientific">Parthenolecanium corni</name>
    <dbReference type="NCBI Taxonomy" id="536013"/>
    <lineage>
        <taxon>Eukaryota</taxon>
        <taxon>Metazoa</taxon>
        <taxon>Ecdysozoa</taxon>
        <taxon>Arthropoda</taxon>
        <taxon>Hexapoda</taxon>
        <taxon>Insecta</taxon>
        <taxon>Pterygota</taxon>
        <taxon>Neoptera</taxon>
        <taxon>Paraneoptera</taxon>
        <taxon>Hemiptera</taxon>
        <taxon>Sternorrhyncha</taxon>
        <taxon>Coccoidea</taxon>
        <taxon>Coccidae</taxon>
        <taxon>Parthenolecanium</taxon>
    </lineage>
</organism>
<keyword evidence="3" id="KW-0677">Repeat</keyword>
<dbReference type="Pfam" id="PF01463">
    <property type="entry name" value="LRRCT"/>
    <property type="match status" value="1"/>
</dbReference>
<reference evidence="8 9" key="1">
    <citation type="submission" date="2024-03" db="EMBL/GenBank/DDBJ databases">
        <title>Adaptation during the transition from Ophiocordyceps entomopathogen to insect associate is accompanied by gene loss and intensified selection.</title>
        <authorList>
            <person name="Ward C.M."/>
            <person name="Onetto C.A."/>
            <person name="Borneman A.R."/>
        </authorList>
    </citation>
    <scope>NUCLEOTIDE SEQUENCE [LARGE SCALE GENOMIC DNA]</scope>
    <source>
        <strain evidence="8">AWRI1</strain>
        <tissue evidence="8">Single Adult Female</tissue>
    </source>
</reference>
<keyword evidence="4" id="KW-0325">Glycoprotein</keyword>
<evidence type="ECO:0000256" key="4">
    <source>
        <dbReference type="ARBA" id="ARBA00023180"/>
    </source>
</evidence>
<evidence type="ECO:0000256" key="2">
    <source>
        <dbReference type="ARBA" id="ARBA00022729"/>
    </source>
</evidence>
<keyword evidence="1" id="KW-0433">Leucine-rich repeat</keyword>
<evidence type="ECO:0000256" key="6">
    <source>
        <dbReference type="SAM" id="SignalP"/>
    </source>
</evidence>
<comment type="caution">
    <text evidence="8">The sequence shown here is derived from an EMBL/GenBank/DDBJ whole genome shotgun (WGS) entry which is preliminary data.</text>
</comment>
<dbReference type="InterPro" id="IPR001611">
    <property type="entry name" value="Leu-rich_rpt"/>
</dbReference>
<keyword evidence="5" id="KW-0472">Membrane</keyword>
<dbReference type="PANTHER" id="PTHR24373:SF370">
    <property type="entry name" value="FISH-LIPS, ISOFORM E"/>
    <property type="match status" value="1"/>
</dbReference>
<dbReference type="AlphaFoldDB" id="A0AAN9TJ55"/>
<evidence type="ECO:0000256" key="3">
    <source>
        <dbReference type="ARBA" id="ARBA00022737"/>
    </source>
</evidence>
<dbReference type="FunFam" id="3.80.10.10:FF:000770">
    <property type="entry name" value="Uncharacterized protein"/>
    <property type="match status" value="1"/>
</dbReference>
<dbReference type="Gene3D" id="3.80.10.10">
    <property type="entry name" value="Ribonuclease Inhibitor"/>
    <property type="match status" value="3"/>
</dbReference>
<sequence length="512" mass="57673">MLQTTILLVVTMLAVITPTLESSVNTVCPPNCMCNDDTLTVICKENMLNEVPSILNPSIERLILKPNRIKTVDVASFQFYGYLKHIDLSHNELVRITPQTFVTQTRLVELHLNHNKLSNITDKTFYGLKSLTVLNLRSNFLEDLPDKVFSPLTHLKELDLGQNRIQRIDPSAFEGMSMLQVLMLDDNQLTKVPAVSFQFLASLAELRIGLNSFKTLTNDSFAGLNSLTTLDLTGAELNNITEFAFRGLNPNLRTLILADNRLVTIPTKQMSRLKRLEELSIGQNPFTALPEHAFQGLTNLCSLVISGAPELVSIERGAFADNLNLESISLVSNKRLSRVADRVLTGLPNLKDLVLRDNGFSTFKESLAAWPELRKLDLSDNPLECECSLVWLRDLLFQRNTTHVLCASPAALRDRPLRTLTNEELGCSTYVGSHQTIIGAICGVVVALIALLLFLVYRYRHKVHDVFKNYEWRKQTKANTKQAEYQKTFNDDEFIIRTAQHQTLKPIPVTEL</sequence>
<keyword evidence="2 6" id="KW-0732">Signal</keyword>
<keyword evidence="5" id="KW-1133">Transmembrane helix</keyword>
<name>A0AAN9TJ55_9HEMI</name>
<dbReference type="InterPro" id="IPR050328">
    <property type="entry name" value="Dev_Immune_Receptor"/>
</dbReference>
<dbReference type="FunFam" id="3.80.10.10:FF:000611">
    <property type="entry name" value="Capricious, isoform E"/>
    <property type="match status" value="1"/>
</dbReference>
<dbReference type="PROSITE" id="PS51450">
    <property type="entry name" value="LRR"/>
    <property type="match status" value="4"/>
</dbReference>
<keyword evidence="5" id="KW-0812">Transmembrane</keyword>
<protein>
    <recommendedName>
        <fullName evidence="7">LRRCT domain-containing protein</fullName>
    </recommendedName>
</protein>
<dbReference type="InterPro" id="IPR000483">
    <property type="entry name" value="Cys-rich_flank_reg_C"/>
</dbReference>
<feature type="transmembrane region" description="Helical" evidence="5">
    <location>
        <begin position="437"/>
        <end position="457"/>
    </location>
</feature>
<feature type="chain" id="PRO_5042991114" description="LRRCT domain-containing protein" evidence="6">
    <location>
        <begin position="23"/>
        <end position="512"/>
    </location>
</feature>
<feature type="signal peptide" evidence="6">
    <location>
        <begin position="1"/>
        <end position="22"/>
    </location>
</feature>
<evidence type="ECO:0000256" key="1">
    <source>
        <dbReference type="ARBA" id="ARBA00022614"/>
    </source>
</evidence>
<dbReference type="InterPro" id="IPR003591">
    <property type="entry name" value="Leu-rich_rpt_typical-subtyp"/>
</dbReference>
<evidence type="ECO:0000313" key="9">
    <source>
        <dbReference type="Proteomes" id="UP001367676"/>
    </source>
</evidence>
<dbReference type="SMART" id="SM00082">
    <property type="entry name" value="LRRCT"/>
    <property type="match status" value="1"/>
</dbReference>
<gene>
    <name evidence="8" type="ORF">V9T40_009931</name>
</gene>
<proteinExistence type="predicted"/>
<keyword evidence="9" id="KW-1185">Reference proteome</keyword>
<dbReference type="SMART" id="SM00365">
    <property type="entry name" value="LRR_SD22"/>
    <property type="match status" value="4"/>
</dbReference>
<dbReference type="SUPFAM" id="SSF52058">
    <property type="entry name" value="L domain-like"/>
    <property type="match status" value="1"/>
</dbReference>
<evidence type="ECO:0000313" key="8">
    <source>
        <dbReference type="EMBL" id="KAK7597706.1"/>
    </source>
</evidence>
<dbReference type="PANTHER" id="PTHR24373">
    <property type="entry name" value="SLIT RELATED LEUCINE-RICH REPEAT NEURONAL PROTEIN"/>
    <property type="match status" value="1"/>
</dbReference>
<dbReference type="EMBL" id="JBBCAQ010000017">
    <property type="protein sequence ID" value="KAK7597706.1"/>
    <property type="molecule type" value="Genomic_DNA"/>
</dbReference>
<dbReference type="GO" id="GO:0031012">
    <property type="term" value="C:extracellular matrix"/>
    <property type="evidence" value="ECO:0007669"/>
    <property type="project" value="TreeGrafter"/>
</dbReference>
<dbReference type="Proteomes" id="UP001367676">
    <property type="component" value="Unassembled WGS sequence"/>
</dbReference>